<evidence type="ECO:0000256" key="1">
    <source>
        <dbReference type="ARBA" id="ARBA00003257"/>
    </source>
</evidence>
<evidence type="ECO:0000256" key="11">
    <source>
        <dbReference type="ARBA" id="ARBA00023136"/>
    </source>
</evidence>
<evidence type="ECO:0000256" key="5">
    <source>
        <dbReference type="ARBA" id="ARBA00022448"/>
    </source>
</evidence>
<evidence type="ECO:0000256" key="14">
    <source>
        <dbReference type="SAM" id="Phobius"/>
    </source>
</evidence>
<proteinExistence type="inferred from homology"/>
<evidence type="ECO:0000256" key="9">
    <source>
        <dbReference type="ARBA" id="ARBA00023075"/>
    </source>
</evidence>
<keyword evidence="5" id="KW-0813">Transport</keyword>
<evidence type="ECO:0000256" key="10">
    <source>
        <dbReference type="ARBA" id="ARBA00023128"/>
    </source>
</evidence>
<dbReference type="InterPro" id="IPR001694">
    <property type="entry name" value="NADH_UbQ_OxRdtase_su1/FPO"/>
</dbReference>
<keyword evidence="7" id="KW-0999">Mitochondrion inner membrane</keyword>
<feature type="transmembrane region" description="Helical" evidence="14">
    <location>
        <begin position="243"/>
        <end position="264"/>
    </location>
</feature>
<keyword evidence="8 14" id="KW-1133">Transmembrane helix</keyword>
<evidence type="ECO:0000256" key="2">
    <source>
        <dbReference type="ARBA" id="ARBA00004448"/>
    </source>
</evidence>
<feature type="transmembrane region" description="Helical" evidence="14">
    <location>
        <begin position="213"/>
        <end position="237"/>
    </location>
</feature>
<dbReference type="InterPro" id="IPR018086">
    <property type="entry name" value="NADH_UbQ_OxRdtase_su1_CS"/>
</dbReference>
<organism evidence="15">
    <name type="scientific">Bombus kashmirensis</name>
    <dbReference type="NCBI Taxonomy" id="395536"/>
    <lineage>
        <taxon>Eukaryota</taxon>
        <taxon>Metazoa</taxon>
        <taxon>Ecdysozoa</taxon>
        <taxon>Arthropoda</taxon>
        <taxon>Hexapoda</taxon>
        <taxon>Insecta</taxon>
        <taxon>Pterygota</taxon>
        <taxon>Neoptera</taxon>
        <taxon>Endopterygota</taxon>
        <taxon>Hymenoptera</taxon>
        <taxon>Apocrita</taxon>
        <taxon>Aculeata</taxon>
        <taxon>Apoidea</taxon>
        <taxon>Anthophila</taxon>
        <taxon>Apidae</taxon>
        <taxon>Bombus</taxon>
        <taxon>Alpigenobombus</taxon>
    </lineage>
</organism>
<keyword evidence="11 14" id="KW-0472">Membrane</keyword>
<evidence type="ECO:0000256" key="12">
    <source>
        <dbReference type="RuleBase" id="RU000471"/>
    </source>
</evidence>
<feature type="transmembrane region" description="Helical" evidence="14">
    <location>
        <begin position="133"/>
        <end position="154"/>
    </location>
</feature>
<feature type="transmembrane region" description="Helical" evidence="14">
    <location>
        <begin position="68"/>
        <end position="87"/>
    </location>
</feature>
<feature type="transmembrane region" description="Helical" evidence="14">
    <location>
        <begin position="174"/>
        <end position="192"/>
    </location>
</feature>
<evidence type="ECO:0000256" key="7">
    <source>
        <dbReference type="ARBA" id="ARBA00022792"/>
    </source>
</evidence>
<dbReference type="GO" id="GO:0005743">
    <property type="term" value="C:mitochondrial inner membrane"/>
    <property type="evidence" value="ECO:0007669"/>
    <property type="project" value="UniProtKB-SubCell"/>
</dbReference>
<dbReference type="Pfam" id="PF00146">
    <property type="entry name" value="NADHdh"/>
    <property type="match status" value="1"/>
</dbReference>
<evidence type="ECO:0000256" key="3">
    <source>
        <dbReference type="ARBA" id="ARBA00010535"/>
    </source>
</evidence>
<evidence type="ECO:0000313" key="15">
    <source>
        <dbReference type="EMBL" id="QBP33754.1"/>
    </source>
</evidence>
<evidence type="ECO:0000256" key="8">
    <source>
        <dbReference type="ARBA" id="ARBA00022989"/>
    </source>
</evidence>
<comment type="catalytic activity">
    <reaction evidence="13">
        <text>a ubiquinone + NADH + 5 H(+)(in) = a ubiquinol + NAD(+) + 4 H(+)(out)</text>
        <dbReference type="Rhea" id="RHEA:29091"/>
        <dbReference type="Rhea" id="RHEA-COMP:9565"/>
        <dbReference type="Rhea" id="RHEA-COMP:9566"/>
        <dbReference type="ChEBI" id="CHEBI:15378"/>
        <dbReference type="ChEBI" id="CHEBI:16389"/>
        <dbReference type="ChEBI" id="CHEBI:17976"/>
        <dbReference type="ChEBI" id="CHEBI:57540"/>
        <dbReference type="ChEBI" id="CHEBI:57945"/>
        <dbReference type="EC" id="7.1.1.2"/>
    </reaction>
</comment>
<feature type="transmembrane region" description="Helical" evidence="14">
    <location>
        <begin position="6"/>
        <end position="23"/>
    </location>
</feature>
<keyword evidence="6 12" id="KW-0812">Transmembrane</keyword>
<dbReference type="AlphaFoldDB" id="A0A482JPF5"/>
<evidence type="ECO:0000256" key="13">
    <source>
        <dbReference type="RuleBase" id="RU000473"/>
    </source>
</evidence>
<keyword evidence="10 13" id="KW-0496">Mitochondrion</keyword>
<dbReference type="PANTHER" id="PTHR11432:SF3">
    <property type="entry name" value="NADH-UBIQUINONE OXIDOREDUCTASE CHAIN 1"/>
    <property type="match status" value="1"/>
</dbReference>
<dbReference type="EMBL" id="MH998261">
    <property type="protein sequence ID" value="QBP33754.1"/>
    <property type="molecule type" value="Genomic_DNA"/>
</dbReference>
<accession>A0A482JPF5</accession>
<protein>
    <recommendedName>
        <fullName evidence="4 13">NADH-ubiquinone oxidoreductase chain 1</fullName>
        <ecNumber evidence="13">7.1.1.2</ecNumber>
    </recommendedName>
</protein>
<dbReference type="GO" id="GO:0009060">
    <property type="term" value="P:aerobic respiration"/>
    <property type="evidence" value="ECO:0007669"/>
    <property type="project" value="TreeGrafter"/>
</dbReference>
<name>A0A482JPF5_9HYME</name>
<keyword evidence="9 13" id="KW-0830">Ubiquinone</keyword>
<geneLocation type="mitochondrion" evidence="15"/>
<dbReference type="GO" id="GO:0003954">
    <property type="term" value="F:NADH dehydrogenase activity"/>
    <property type="evidence" value="ECO:0007669"/>
    <property type="project" value="TreeGrafter"/>
</dbReference>
<gene>
    <name evidence="15" type="primary">nad1</name>
</gene>
<comment type="subcellular location">
    <subcellularLocation>
        <location evidence="2 12">Mitochondrion inner membrane</location>
        <topology evidence="2 12">Multi-pass membrane protein</topology>
    </subcellularLocation>
</comment>
<evidence type="ECO:0000256" key="4">
    <source>
        <dbReference type="ARBA" id="ARBA00021009"/>
    </source>
</evidence>
<evidence type="ECO:0000256" key="6">
    <source>
        <dbReference type="ARBA" id="ARBA00022692"/>
    </source>
</evidence>
<dbReference type="PANTHER" id="PTHR11432">
    <property type="entry name" value="NADH DEHYDROGENASE SUBUNIT 1"/>
    <property type="match status" value="1"/>
</dbReference>
<dbReference type="PROSITE" id="PS00667">
    <property type="entry name" value="COMPLEX1_ND1_1"/>
    <property type="match status" value="1"/>
</dbReference>
<comment type="function">
    <text evidence="1">Core subunit of the mitochondrial membrane respiratory chain NADH dehydrogenase (Complex I) that is believed to belong to the minimal assembly required for catalysis. Complex I functions in the transfer of electrons from NADH to the respiratory chain. The immediate electron acceptor for the enzyme is believed to be ubiquinone.</text>
</comment>
<keyword evidence="12" id="KW-0520">NAD</keyword>
<comment type="similarity">
    <text evidence="3 12">Belongs to the complex I subunit 1 family.</text>
</comment>
<dbReference type="EC" id="7.1.1.2" evidence="13"/>
<feature type="transmembrane region" description="Helical" evidence="14">
    <location>
        <begin position="99"/>
        <end position="121"/>
    </location>
</feature>
<dbReference type="GO" id="GO:0008137">
    <property type="term" value="F:NADH dehydrogenase (ubiquinone) activity"/>
    <property type="evidence" value="ECO:0007669"/>
    <property type="project" value="UniProtKB-EC"/>
</dbReference>
<dbReference type="PROSITE" id="PS00668">
    <property type="entry name" value="COMPLEX1_ND1_2"/>
    <property type="match status" value="1"/>
</dbReference>
<reference evidence="15" key="1">
    <citation type="journal article" date="2019" name="Mitochondrial DNA Part B Resour">
        <title>Nearly complete mitochondrial genomes of four bumblebee species (Hymenoptera: Apidae: Bombus).</title>
        <authorList>
            <person name="Zhao F."/>
            <person name="Yan J."/>
            <person name="Jiang K."/>
            <person name="Huang Z."/>
            <person name="Lin G."/>
        </authorList>
    </citation>
    <scope>NUCLEOTIDE SEQUENCE</scope>
</reference>
<feature type="transmembrane region" description="Helical" evidence="14">
    <location>
        <begin position="276"/>
        <end position="296"/>
    </location>
</feature>
<sequence>MFFINYLFFMLMILIGVAFLTLFERKMLGYMQLRKGPNKLGFKGLLQPFSDALKLLTKEFFLLSLNNMYLYSPMMMFFLSMMLWLVYPWIYSFYYIDYSIIYLMLMLSLMVYPIMMIGWVSMCNYSILGSLRAISQMISFEVLLFLMFFLLMLMVEDYSFINFINFQINVNFMIIMYPLYLIFIISALIDLNRVPFDLIEGESELVSGFNIEYFSSLFVMIFLSEYMNVMFMSMLLSMMFYGFNYWSVSFIMIYLIHLILLIMIRGVLPRIRYDKLMMMCWVELLVLILMYMYYIYLMKELIMLIVI</sequence>